<dbReference type="GeneID" id="117347220"/>
<feature type="domain" description="CMP/dCMP-type deaminase" evidence="13">
    <location>
        <begin position="46"/>
        <end position="169"/>
    </location>
</feature>
<dbReference type="GO" id="GO:0005634">
    <property type="term" value="C:nucleus"/>
    <property type="evidence" value="ECO:0007669"/>
    <property type="project" value="TreeGrafter"/>
</dbReference>
<dbReference type="OrthoDB" id="8841220at2759"/>
<keyword evidence="7" id="KW-0378">Hydrolase</keyword>
<dbReference type="InterPro" id="IPR002125">
    <property type="entry name" value="CMP_dCMP_dom"/>
</dbReference>
<evidence type="ECO:0000256" key="10">
    <source>
        <dbReference type="ARBA" id="ARBA00059767"/>
    </source>
</evidence>
<dbReference type="GO" id="GO:0004126">
    <property type="term" value="F:cytidine deaminase activity"/>
    <property type="evidence" value="ECO:0007669"/>
    <property type="project" value="TreeGrafter"/>
</dbReference>
<dbReference type="FunCoup" id="A0A6P8NY49">
    <property type="interactions" value="202"/>
</dbReference>
<evidence type="ECO:0000256" key="12">
    <source>
        <dbReference type="SAM" id="MobiDB-lite"/>
    </source>
</evidence>
<evidence type="ECO:0000256" key="6">
    <source>
        <dbReference type="ARBA" id="ARBA00022723"/>
    </source>
</evidence>
<dbReference type="KEGG" id="gsh:117347220"/>
<comment type="cofactor">
    <cofactor evidence="1">
        <name>Zn(2+)</name>
        <dbReference type="ChEBI" id="CHEBI:29105"/>
    </cofactor>
</comment>
<evidence type="ECO:0000256" key="3">
    <source>
        <dbReference type="ARBA" id="ARBA00011881"/>
    </source>
</evidence>
<comment type="catalytic activity">
    <reaction evidence="9">
        <text>cytidine(6666) in apoB mRNA + H2O + H(+) = uridine(6666) in apoB mRNA + NH4(+)</text>
        <dbReference type="Rhea" id="RHEA:21772"/>
        <dbReference type="Rhea" id="RHEA-COMP:13888"/>
        <dbReference type="Rhea" id="RHEA-COMP:13889"/>
        <dbReference type="ChEBI" id="CHEBI:15377"/>
        <dbReference type="ChEBI" id="CHEBI:15378"/>
        <dbReference type="ChEBI" id="CHEBI:28938"/>
        <dbReference type="ChEBI" id="CHEBI:65315"/>
        <dbReference type="ChEBI" id="CHEBI:82748"/>
        <dbReference type="EC" id="3.5.4.36"/>
    </reaction>
</comment>
<reference evidence="15" key="1">
    <citation type="submission" date="2025-08" db="UniProtKB">
        <authorList>
            <consortium name="RefSeq"/>
        </authorList>
    </citation>
    <scope>IDENTIFICATION</scope>
</reference>
<dbReference type="GO" id="GO:0046872">
    <property type="term" value="F:metal ion binding"/>
    <property type="evidence" value="ECO:0007669"/>
    <property type="project" value="UniProtKB-KW"/>
</dbReference>
<dbReference type="PANTHER" id="PTHR13857:SF4">
    <property type="entry name" value="C-U-EDITING ENZYME APOBEC-2"/>
    <property type="match status" value="1"/>
</dbReference>
<sequence length="222" mass="25846">MAEAETQNQSKPPEDEGSPENQTEESEESEPKLELEELPPFEIVTGDRLPSFFFNFQFKNVEYSSGRNKTFLCFIVETQGKEPSTLRGYLEDEHVSAHAEDAFFNNFLPQCTSSVKYQITWYMSSSPCVACADHIVEVLRKNKNLKLVLLVGRLFMWEEPEIQAALQRMKAAGCKISIMRPQDFEFVWKNFVETEEGQNFTPWEDIEENFQYYQEKLAEILH</sequence>
<dbReference type="PROSITE" id="PS51747">
    <property type="entry name" value="CYT_DCMP_DEAMINASES_2"/>
    <property type="match status" value="1"/>
</dbReference>
<dbReference type="InterPro" id="IPR050610">
    <property type="entry name" value="APOBEC_Cyt_Deaminase"/>
</dbReference>
<evidence type="ECO:0000256" key="9">
    <source>
        <dbReference type="ARBA" id="ARBA00050382"/>
    </source>
</evidence>
<comment type="function">
    <text evidence="10">Probable C to U editing enzyme whose physiological substrate is not yet known. Does not display detectable apoB mRNA editing. Has a low intrinsic cytidine deaminase activity. May play a role in the epigenetic regulation of gene expression through the process of active DNA demethylation.</text>
</comment>
<evidence type="ECO:0000256" key="7">
    <source>
        <dbReference type="ARBA" id="ARBA00022801"/>
    </source>
</evidence>
<keyword evidence="5" id="KW-0507">mRNA processing</keyword>
<dbReference type="Proteomes" id="UP000515159">
    <property type="component" value="Chromosome 13"/>
</dbReference>
<comment type="subunit">
    <text evidence="3">Homotetramer.</text>
</comment>
<dbReference type="EC" id="3.5.4.36" evidence="4"/>
<dbReference type="CDD" id="cd01283">
    <property type="entry name" value="cytidine_deaminase"/>
    <property type="match status" value="1"/>
</dbReference>
<evidence type="ECO:0000256" key="11">
    <source>
        <dbReference type="ARBA" id="ARBA00076258"/>
    </source>
</evidence>
<dbReference type="GO" id="GO:0005737">
    <property type="term" value="C:cytoplasm"/>
    <property type="evidence" value="ECO:0007669"/>
    <property type="project" value="TreeGrafter"/>
</dbReference>
<dbReference type="SUPFAM" id="SSF53927">
    <property type="entry name" value="Cytidine deaminase-like"/>
    <property type="match status" value="1"/>
</dbReference>
<accession>A0A6P8NY49</accession>
<dbReference type="PANTHER" id="PTHR13857">
    <property type="entry name" value="MRNA EDITING ENZYME"/>
    <property type="match status" value="1"/>
</dbReference>
<evidence type="ECO:0000256" key="1">
    <source>
        <dbReference type="ARBA" id="ARBA00001947"/>
    </source>
</evidence>
<name>A0A6P8NY49_GEOSA</name>
<feature type="compositionally biased region" description="Acidic residues" evidence="12">
    <location>
        <begin position="15"/>
        <end position="28"/>
    </location>
</feature>
<dbReference type="GO" id="GO:0003723">
    <property type="term" value="F:RNA binding"/>
    <property type="evidence" value="ECO:0007669"/>
    <property type="project" value="TreeGrafter"/>
</dbReference>
<dbReference type="AlphaFoldDB" id="A0A6P8NY49"/>
<proteinExistence type="inferred from homology"/>
<dbReference type="GO" id="GO:0016554">
    <property type="term" value="P:cytidine to uridine editing"/>
    <property type="evidence" value="ECO:0007669"/>
    <property type="project" value="TreeGrafter"/>
</dbReference>
<organism evidence="14 15">
    <name type="scientific">Geotrypetes seraphini</name>
    <name type="common">Gaboon caecilian</name>
    <name type="synonym">Caecilia seraphini</name>
    <dbReference type="NCBI Taxonomy" id="260995"/>
    <lineage>
        <taxon>Eukaryota</taxon>
        <taxon>Metazoa</taxon>
        <taxon>Chordata</taxon>
        <taxon>Craniata</taxon>
        <taxon>Vertebrata</taxon>
        <taxon>Euteleostomi</taxon>
        <taxon>Amphibia</taxon>
        <taxon>Gymnophiona</taxon>
        <taxon>Geotrypetes</taxon>
    </lineage>
</organism>
<evidence type="ECO:0000256" key="2">
    <source>
        <dbReference type="ARBA" id="ARBA00006576"/>
    </source>
</evidence>
<evidence type="ECO:0000313" key="14">
    <source>
        <dbReference type="Proteomes" id="UP000515159"/>
    </source>
</evidence>
<protein>
    <recommendedName>
        <fullName evidence="4">mRNA(cytosine(6666)) deaminase</fullName>
        <ecNumber evidence="4">3.5.4.36</ecNumber>
    </recommendedName>
    <alternativeName>
        <fullName evidence="11">mRNA(cytosine(6666)) deaminase 2</fullName>
    </alternativeName>
</protein>
<feature type="region of interest" description="Disordered" evidence="12">
    <location>
        <begin position="1"/>
        <end position="37"/>
    </location>
</feature>
<gene>
    <name evidence="15" type="primary">LOC117347220</name>
</gene>
<dbReference type="FunFam" id="3.40.140.10:FF:000031">
    <property type="entry name" value="Probable C-&gt;U-editing enzyme APOBEC-2"/>
    <property type="match status" value="1"/>
</dbReference>
<dbReference type="RefSeq" id="XP_033773730.1">
    <property type="nucleotide sequence ID" value="XM_033917839.1"/>
</dbReference>
<dbReference type="Gene3D" id="3.40.140.10">
    <property type="entry name" value="Cytidine Deaminase, domain 2"/>
    <property type="match status" value="1"/>
</dbReference>
<feature type="compositionally biased region" description="Polar residues" evidence="12">
    <location>
        <begin position="1"/>
        <end position="11"/>
    </location>
</feature>
<evidence type="ECO:0000256" key="8">
    <source>
        <dbReference type="ARBA" id="ARBA00022833"/>
    </source>
</evidence>
<dbReference type="GO" id="GO:0006397">
    <property type="term" value="P:mRNA processing"/>
    <property type="evidence" value="ECO:0007669"/>
    <property type="project" value="UniProtKB-KW"/>
</dbReference>
<comment type="similarity">
    <text evidence="2">Belongs to the cytidine and deoxycytidylate deaminase family.</text>
</comment>
<keyword evidence="6" id="KW-0479">Metal-binding</keyword>
<keyword evidence="14" id="KW-1185">Reference proteome</keyword>
<dbReference type="Pfam" id="PF18772">
    <property type="entry name" value="APOBEC2"/>
    <property type="match status" value="1"/>
</dbReference>
<evidence type="ECO:0000256" key="5">
    <source>
        <dbReference type="ARBA" id="ARBA00022664"/>
    </source>
</evidence>
<keyword evidence="8" id="KW-0862">Zinc</keyword>
<evidence type="ECO:0000259" key="13">
    <source>
        <dbReference type="PROSITE" id="PS51747"/>
    </source>
</evidence>
<dbReference type="InterPro" id="IPR016193">
    <property type="entry name" value="Cytidine_deaminase-like"/>
</dbReference>
<evidence type="ECO:0000313" key="15">
    <source>
        <dbReference type="RefSeq" id="XP_033773730.1"/>
    </source>
</evidence>
<evidence type="ECO:0000256" key="4">
    <source>
        <dbReference type="ARBA" id="ARBA00012742"/>
    </source>
</evidence>
<dbReference type="InParanoid" id="A0A6P8NY49"/>